<accession>A0A239PKA9</accession>
<sequence length="202" mass="20839">MKRWIAVAAAAAALLAAGSGRAGSDAAAVPVPAPAAGEDGSPRALRKAGLALLAENEPARAVYLLRRAALDGDYPALVALERLRRAGGPNAPSLADMIAIETALAEAGDPVAAWRLVRRHETGEGVDPSAEEAVRWLKIVARKENAAYPKSAEAAFRLCEIYARGEAVPADETAARGWCAEAARRGHAGAAFALAQMKGVNG</sequence>
<evidence type="ECO:0000313" key="3">
    <source>
        <dbReference type="Proteomes" id="UP000198346"/>
    </source>
</evidence>
<dbReference type="Proteomes" id="UP000198346">
    <property type="component" value="Unassembled WGS sequence"/>
</dbReference>
<dbReference type="InterPro" id="IPR011990">
    <property type="entry name" value="TPR-like_helical_dom_sf"/>
</dbReference>
<dbReference type="SUPFAM" id="SSF81901">
    <property type="entry name" value="HCP-like"/>
    <property type="match status" value="1"/>
</dbReference>
<feature type="signal peptide" evidence="1">
    <location>
        <begin position="1"/>
        <end position="22"/>
    </location>
</feature>
<evidence type="ECO:0000313" key="2">
    <source>
        <dbReference type="EMBL" id="SNT68252.1"/>
    </source>
</evidence>
<dbReference type="PANTHER" id="PTHR11102">
    <property type="entry name" value="SEL-1-LIKE PROTEIN"/>
    <property type="match status" value="1"/>
</dbReference>
<name>A0A239PKA9_9PROT</name>
<keyword evidence="3" id="KW-1185">Reference proteome</keyword>
<reference evidence="2 3" key="1">
    <citation type="submission" date="2017-07" db="EMBL/GenBank/DDBJ databases">
        <authorList>
            <person name="Sun Z.S."/>
            <person name="Albrecht U."/>
            <person name="Echele G."/>
            <person name="Lee C.C."/>
        </authorList>
    </citation>
    <scope>NUCLEOTIDE SEQUENCE [LARGE SCALE GENOMIC DNA]</scope>
    <source>
        <strain evidence="2 3">CGMCC 1.12710</strain>
    </source>
</reference>
<dbReference type="AlphaFoldDB" id="A0A239PKA9"/>
<dbReference type="InterPro" id="IPR006597">
    <property type="entry name" value="Sel1-like"/>
</dbReference>
<dbReference type="Gene3D" id="1.25.40.10">
    <property type="entry name" value="Tetratricopeptide repeat domain"/>
    <property type="match status" value="1"/>
</dbReference>
<gene>
    <name evidence="2" type="ORF">SAMN06297382_0753</name>
</gene>
<dbReference type="OrthoDB" id="7802124at2"/>
<dbReference type="SMART" id="SM00671">
    <property type="entry name" value="SEL1"/>
    <property type="match status" value="3"/>
</dbReference>
<dbReference type="RefSeq" id="WP_089411208.1">
    <property type="nucleotide sequence ID" value="NZ_FZQA01000001.1"/>
</dbReference>
<keyword evidence="1" id="KW-0732">Signal</keyword>
<dbReference type="Pfam" id="PF08238">
    <property type="entry name" value="Sel1"/>
    <property type="match status" value="3"/>
</dbReference>
<dbReference type="InterPro" id="IPR050767">
    <property type="entry name" value="Sel1_AlgK"/>
</dbReference>
<proteinExistence type="predicted"/>
<organism evidence="2 3">
    <name type="scientific">Amphiplicatus metriothermophilus</name>
    <dbReference type="NCBI Taxonomy" id="1519374"/>
    <lineage>
        <taxon>Bacteria</taxon>
        <taxon>Pseudomonadati</taxon>
        <taxon>Pseudomonadota</taxon>
        <taxon>Alphaproteobacteria</taxon>
        <taxon>Parvularculales</taxon>
        <taxon>Parvularculaceae</taxon>
        <taxon>Amphiplicatus</taxon>
    </lineage>
</organism>
<evidence type="ECO:0000256" key="1">
    <source>
        <dbReference type="SAM" id="SignalP"/>
    </source>
</evidence>
<feature type="chain" id="PRO_5012376345" evidence="1">
    <location>
        <begin position="23"/>
        <end position="202"/>
    </location>
</feature>
<protein>
    <submittedName>
        <fullName evidence="2">Sel1 repeat-containing protein</fullName>
    </submittedName>
</protein>
<dbReference type="EMBL" id="FZQA01000001">
    <property type="protein sequence ID" value="SNT68252.1"/>
    <property type="molecule type" value="Genomic_DNA"/>
</dbReference>
<dbReference type="PANTHER" id="PTHR11102:SF160">
    <property type="entry name" value="ERAD-ASSOCIATED E3 UBIQUITIN-PROTEIN LIGASE COMPONENT HRD3"/>
    <property type="match status" value="1"/>
</dbReference>